<keyword evidence="5" id="KW-0067">ATP-binding</keyword>
<dbReference type="CDD" id="cd18808">
    <property type="entry name" value="SF1_C_Upf1"/>
    <property type="match status" value="1"/>
</dbReference>
<evidence type="ECO:0000313" key="8">
    <source>
        <dbReference type="Proteomes" id="UP001476282"/>
    </source>
</evidence>
<proteinExistence type="inferred from homology"/>
<evidence type="ECO:0000256" key="2">
    <source>
        <dbReference type="ARBA" id="ARBA00022741"/>
    </source>
</evidence>
<comment type="similarity">
    <text evidence="1">Belongs to the DNA2/NAM7 helicase family.</text>
</comment>
<reference evidence="7 8" key="1">
    <citation type="submission" date="2024-02" db="EMBL/GenBank/DDBJ databases">
        <title>Haloferula sargassicola NBRC 104335.</title>
        <authorList>
            <person name="Ichikawa N."/>
            <person name="Katano-Makiyama Y."/>
            <person name="Hidaka K."/>
        </authorList>
    </citation>
    <scope>NUCLEOTIDE SEQUENCE [LARGE SCALE GENOMIC DNA]</scope>
    <source>
        <strain evidence="7 8">NBRC 104335</strain>
    </source>
</reference>
<dbReference type="EMBL" id="BAABRI010000002">
    <property type="protein sequence ID" value="GAA5481298.1"/>
    <property type="molecule type" value="Genomic_DNA"/>
</dbReference>
<evidence type="ECO:0000256" key="3">
    <source>
        <dbReference type="ARBA" id="ARBA00022801"/>
    </source>
</evidence>
<dbReference type="InterPro" id="IPR027417">
    <property type="entry name" value="P-loop_NTPase"/>
</dbReference>
<keyword evidence="3" id="KW-0378">Hydrolase</keyword>
<dbReference type="InterPro" id="IPR050534">
    <property type="entry name" value="Coronavir_polyprotein_1ab"/>
</dbReference>
<accession>A0ABP9UI22</accession>
<organism evidence="7 8">
    <name type="scientific">Haloferula sargassicola</name>
    <dbReference type="NCBI Taxonomy" id="490096"/>
    <lineage>
        <taxon>Bacteria</taxon>
        <taxon>Pseudomonadati</taxon>
        <taxon>Verrucomicrobiota</taxon>
        <taxon>Verrucomicrobiia</taxon>
        <taxon>Verrucomicrobiales</taxon>
        <taxon>Verrucomicrobiaceae</taxon>
        <taxon>Haloferula</taxon>
    </lineage>
</organism>
<dbReference type="Pfam" id="PF13086">
    <property type="entry name" value="AAA_11"/>
    <property type="match status" value="2"/>
</dbReference>
<comment type="caution">
    <text evidence="7">The sequence shown here is derived from an EMBL/GenBank/DDBJ whole genome shotgun (WGS) entry which is preliminary data.</text>
</comment>
<dbReference type="InterPro" id="IPR014001">
    <property type="entry name" value="Helicase_ATP-bd"/>
</dbReference>
<dbReference type="PANTHER" id="PTHR43788:SF8">
    <property type="entry name" value="DNA-BINDING PROTEIN SMUBP-2"/>
    <property type="match status" value="1"/>
</dbReference>
<sequence length="565" mass="62149">MRREVRLQRQATEEIWRTPLAERVAKGHALGPLRVVSVSGKRLILQPADDSAAMAECSLREGDFVCLSQDAPHAPTGHFIHGGEDHAGIHLHLWKGEVPSAGEGWVIDPDFYDLSPRFAEAIEALAMTADGRDRILPLLMGDTSGSIDPDVYEDAMDELESADSVAPKWHDSQEEAIACCVAALDAHLVQGPPGTGKTRVLVEVARRLIERGERVLVTGPTHRAIHHALEGIRRELPATVRVAKIGVAPFSPVTFECHEDYTESGLLESDAPHVVGATPHALWSRFAGLHEARFDSVLLDEASQLTPLLAAMAMMRGEHWLFFGDDCQLPPVVLGDDATPPRLRSVFGRLKGRGFDTLLEETWRLNEPLAEWPSATFYYGRLTCRHDRRLVFHTPPAHSLLAADPAACLAVLPGDGCATVRADEEAQLAVDLVREAVRCGLDPERIGVITPFRVQAARVRQLLGIDSLSGLRQRVAVDTVERYQGQERDLIIITTAAADPRFIRLRADFLFQGERWNVAMTRARLKTIVISSEGFVETAESLAEEPHAGASCFVSLIDHLRHHAC</sequence>
<dbReference type="InterPro" id="IPR041679">
    <property type="entry name" value="DNA2/NAM7-like_C"/>
</dbReference>
<dbReference type="SMART" id="SM00487">
    <property type="entry name" value="DEXDc"/>
    <property type="match status" value="1"/>
</dbReference>
<keyword evidence="2" id="KW-0547">Nucleotide-binding</keyword>
<dbReference type="SUPFAM" id="SSF52540">
    <property type="entry name" value="P-loop containing nucleoside triphosphate hydrolases"/>
    <property type="match status" value="1"/>
</dbReference>
<feature type="domain" description="Helicase ATP-binding" evidence="6">
    <location>
        <begin position="165"/>
        <end position="372"/>
    </location>
</feature>
<dbReference type="Proteomes" id="UP001476282">
    <property type="component" value="Unassembled WGS sequence"/>
</dbReference>
<keyword evidence="4" id="KW-0347">Helicase</keyword>
<evidence type="ECO:0000259" key="6">
    <source>
        <dbReference type="SMART" id="SM00487"/>
    </source>
</evidence>
<evidence type="ECO:0000256" key="4">
    <source>
        <dbReference type="ARBA" id="ARBA00022806"/>
    </source>
</evidence>
<evidence type="ECO:0000256" key="1">
    <source>
        <dbReference type="ARBA" id="ARBA00007913"/>
    </source>
</evidence>
<dbReference type="Pfam" id="PF13087">
    <property type="entry name" value="AAA_12"/>
    <property type="match status" value="1"/>
</dbReference>
<gene>
    <name evidence="7" type="ORF">Hsar01_00505</name>
</gene>
<keyword evidence="8" id="KW-1185">Reference proteome</keyword>
<evidence type="ECO:0000313" key="7">
    <source>
        <dbReference type="EMBL" id="GAA5481298.1"/>
    </source>
</evidence>
<dbReference type="InterPro" id="IPR047187">
    <property type="entry name" value="SF1_C_Upf1"/>
</dbReference>
<dbReference type="PANTHER" id="PTHR43788">
    <property type="entry name" value="DNA2/NAM7 HELICASE FAMILY MEMBER"/>
    <property type="match status" value="1"/>
</dbReference>
<protein>
    <recommendedName>
        <fullName evidence="6">Helicase ATP-binding domain-containing protein</fullName>
    </recommendedName>
</protein>
<dbReference type="Gene3D" id="3.40.50.300">
    <property type="entry name" value="P-loop containing nucleotide triphosphate hydrolases"/>
    <property type="match status" value="3"/>
</dbReference>
<evidence type="ECO:0000256" key="5">
    <source>
        <dbReference type="ARBA" id="ARBA00022840"/>
    </source>
</evidence>
<name>A0ABP9UI22_9BACT</name>
<dbReference type="InterPro" id="IPR041677">
    <property type="entry name" value="DNA2/NAM7_AAA_11"/>
</dbReference>